<evidence type="ECO:0000313" key="1">
    <source>
        <dbReference type="EMBL" id="ONH25698.1"/>
    </source>
</evidence>
<dbReference type="EMBL" id="MOMC01000058">
    <property type="protein sequence ID" value="ONH25698.1"/>
    <property type="molecule type" value="Genomic_DNA"/>
</dbReference>
<dbReference type="STRING" id="1834516.BL253_27180"/>
<reference evidence="2" key="1">
    <citation type="submission" date="2016-10" db="EMBL/GenBank/DDBJ databases">
        <title>Frankia sp. NRRL B-16386 Genome sequencing.</title>
        <authorList>
            <person name="Ghodhbane-Gtari F."/>
            <person name="Swanson E."/>
            <person name="Gueddou A."/>
            <person name="Hezbri K."/>
            <person name="Ktari K."/>
            <person name="Nouioui I."/>
            <person name="Morris K."/>
            <person name="Simpson S."/>
            <person name="Abebe-Akele F."/>
            <person name="Thomas K."/>
            <person name="Gtari M."/>
            <person name="Tisa L.S."/>
        </authorList>
    </citation>
    <scope>NUCLEOTIDE SEQUENCE [LARGE SCALE GENOMIC DNA]</scope>
    <source>
        <strain evidence="2">NRRL B-16386</strain>
    </source>
</reference>
<dbReference type="Proteomes" id="UP000188929">
    <property type="component" value="Unassembled WGS sequence"/>
</dbReference>
<comment type="caution">
    <text evidence="1">The sequence shown here is derived from an EMBL/GenBank/DDBJ whole genome shotgun (WGS) entry which is preliminary data.</text>
</comment>
<accession>A0A1V2I4J2</accession>
<dbReference type="AlphaFoldDB" id="A0A1V2I4J2"/>
<organism evidence="1 2">
    <name type="scientific">Pseudofrankia asymbiotica</name>
    <dbReference type="NCBI Taxonomy" id="1834516"/>
    <lineage>
        <taxon>Bacteria</taxon>
        <taxon>Bacillati</taxon>
        <taxon>Actinomycetota</taxon>
        <taxon>Actinomycetes</taxon>
        <taxon>Frankiales</taxon>
        <taxon>Frankiaceae</taxon>
        <taxon>Pseudofrankia</taxon>
    </lineage>
</organism>
<dbReference type="Gene3D" id="1.25.40.20">
    <property type="entry name" value="Ankyrin repeat-containing domain"/>
    <property type="match status" value="1"/>
</dbReference>
<gene>
    <name evidence="1" type="ORF">BL253_27180</name>
</gene>
<keyword evidence="2" id="KW-1185">Reference proteome</keyword>
<evidence type="ECO:0008006" key="3">
    <source>
        <dbReference type="Google" id="ProtNLM"/>
    </source>
</evidence>
<dbReference type="InterPro" id="IPR036770">
    <property type="entry name" value="Ankyrin_rpt-contain_sf"/>
</dbReference>
<proteinExistence type="predicted"/>
<dbReference type="SUPFAM" id="SSF48403">
    <property type="entry name" value="Ankyrin repeat"/>
    <property type="match status" value="1"/>
</dbReference>
<evidence type="ECO:0000313" key="2">
    <source>
        <dbReference type="Proteomes" id="UP000188929"/>
    </source>
</evidence>
<name>A0A1V2I4J2_9ACTN</name>
<protein>
    <recommendedName>
        <fullName evidence="3">Ankyrin repeat domain-containing protein</fullName>
    </recommendedName>
</protein>
<sequence>MEDLPALRDLLDAGADVHEERDGLTLLHRAIDMELDAHALTGEPLHVDMTAYLLARGADPRRRGEGGNGVSARHMAVSSGHWLATCLIDEWIRTHPDTTD</sequence>